<dbReference type="KEGG" id="dpx:DAPPUDRAFT_106652"/>
<feature type="transmembrane region" description="Helical" evidence="2">
    <location>
        <begin position="589"/>
        <end position="621"/>
    </location>
</feature>
<protein>
    <submittedName>
        <fullName evidence="3">Uncharacterized protein</fullName>
    </submittedName>
</protein>
<feature type="compositionally biased region" description="Acidic residues" evidence="1">
    <location>
        <begin position="63"/>
        <end position="74"/>
    </location>
</feature>
<feature type="region of interest" description="Disordered" evidence="1">
    <location>
        <begin position="628"/>
        <end position="654"/>
    </location>
</feature>
<feature type="compositionally biased region" description="Basic and acidic residues" evidence="1">
    <location>
        <begin position="1"/>
        <end position="22"/>
    </location>
</feature>
<dbReference type="EMBL" id="GL732566">
    <property type="protein sequence ID" value="EFX76753.1"/>
    <property type="molecule type" value="Genomic_DNA"/>
</dbReference>
<proteinExistence type="predicted"/>
<dbReference type="Proteomes" id="UP000000305">
    <property type="component" value="Unassembled WGS sequence"/>
</dbReference>
<evidence type="ECO:0000313" key="4">
    <source>
        <dbReference type="Proteomes" id="UP000000305"/>
    </source>
</evidence>
<sequence length="654" mass="74774">MLWKDEACPEIEKPAEIKDPRFKSISTQVTEGAEEDDEINSEESSISSDSNEDGWETFSNESDSIETENEENVNDDPIRREHLRIDDDHCQPIRRPTQRNADYAVWTDRKDGLKVRAYVCSRWEKTNHISTNLFLQQIVVPDKRAVDTTEAECKIMAQTKRCEEMPMKFADGKWLYVPEPSESGTWMRTISTQVLNCMVEETIILQEENDLIDTPLGRANISDNVHTHNHMTLIWDVAEADSIAHTPRLLTQGKATITQTSTATTFKLEDDSNQLAYSITHTDRCILVNCESTNNTFTVAGDKHLFIAILKLGSEGNKTSDLILDRTASKPTKEELEYIRIRDDYWTYPEDKRTAMLNLLQSHVQYLKDKTLDHENEILRAAHDMNCQVTRIKHSLAVAAAQYDGWLAASILGLPTCVTLQAKGMTVLMKECRAEKITFTSETTTCGPQPRYENSTISQNGWELTTYQPCYWADHYVNFNGKHYVYHNDTWKLAEATVIPMEQDWPVSFRYIDDNSYKYQPSTNPGYKAFITSPMNIMADMTAAMAEQSIHSGGVQEITPLTPVQTIIMTAAEKTHVSGQMSWWETFKLILFITSLVFVFALLIAFLRYFGIFALIFAMCCKPRPRLHSSRVRRRRREEVHQLPPPSIHAPAVP</sequence>
<keyword evidence="4" id="KW-1185">Reference proteome</keyword>
<dbReference type="OrthoDB" id="6395835at2759"/>
<evidence type="ECO:0000256" key="2">
    <source>
        <dbReference type="SAM" id="Phobius"/>
    </source>
</evidence>
<reference evidence="3 4" key="1">
    <citation type="journal article" date="2011" name="Science">
        <title>The ecoresponsive genome of Daphnia pulex.</title>
        <authorList>
            <person name="Colbourne J.K."/>
            <person name="Pfrender M.E."/>
            <person name="Gilbert D."/>
            <person name="Thomas W.K."/>
            <person name="Tucker A."/>
            <person name="Oakley T.H."/>
            <person name="Tokishita S."/>
            <person name="Aerts A."/>
            <person name="Arnold G.J."/>
            <person name="Basu M.K."/>
            <person name="Bauer D.J."/>
            <person name="Caceres C.E."/>
            <person name="Carmel L."/>
            <person name="Casola C."/>
            <person name="Choi J.H."/>
            <person name="Detter J.C."/>
            <person name="Dong Q."/>
            <person name="Dusheyko S."/>
            <person name="Eads B.D."/>
            <person name="Frohlich T."/>
            <person name="Geiler-Samerotte K.A."/>
            <person name="Gerlach D."/>
            <person name="Hatcher P."/>
            <person name="Jogdeo S."/>
            <person name="Krijgsveld J."/>
            <person name="Kriventseva E.V."/>
            <person name="Kultz D."/>
            <person name="Laforsch C."/>
            <person name="Lindquist E."/>
            <person name="Lopez J."/>
            <person name="Manak J.R."/>
            <person name="Muller J."/>
            <person name="Pangilinan J."/>
            <person name="Patwardhan R.P."/>
            <person name="Pitluck S."/>
            <person name="Pritham E.J."/>
            <person name="Rechtsteiner A."/>
            <person name="Rho M."/>
            <person name="Rogozin I.B."/>
            <person name="Sakarya O."/>
            <person name="Salamov A."/>
            <person name="Schaack S."/>
            <person name="Shapiro H."/>
            <person name="Shiga Y."/>
            <person name="Skalitzky C."/>
            <person name="Smith Z."/>
            <person name="Souvorov A."/>
            <person name="Sung W."/>
            <person name="Tang Z."/>
            <person name="Tsuchiya D."/>
            <person name="Tu H."/>
            <person name="Vos H."/>
            <person name="Wang M."/>
            <person name="Wolf Y.I."/>
            <person name="Yamagata H."/>
            <person name="Yamada T."/>
            <person name="Ye Y."/>
            <person name="Shaw J.R."/>
            <person name="Andrews J."/>
            <person name="Crease T.J."/>
            <person name="Tang H."/>
            <person name="Lucas S.M."/>
            <person name="Robertson H.M."/>
            <person name="Bork P."/>
            <person name="Koonin E.V."/>
            <person name="Zdobnov E.M."/>
            <person name="Grigoriev I.V."/>
            <person name="Lynch M."/>
            <person name="Boore J.L."/>
        </authorList>
    </citation>
    <scope>NUCLEOTIDE SEQUENCE [LARGE SCALE GENOMIC DNA]</scope>
</reference>
<feature type="compositionally biased region" description="Acidic residues" evidence="1">
    <location>
        <begin position="32"/>
        <end position="41"/>
    </location>
</feature>
<dbReference type="PhylomeDB" id="E9GUM1"/>
<dbReference type="HOGENOM" id="CLU_019667_3_1_1"/>
<feature type="compositionally biased region" description="Pro residues" evidence="1">
    <location>
        <begin position="643"/>
        <end position="654"/>
    </location>
</feature>
<evidence type="ECO:0000256" key="1">
    <source>
        <dbReference type="SAM" id="MobiDB-lite"/>
    </source>
</evidence>
<keyword evidence="2" id="KW-1133">Transmembrane helix</keyword>
<feature type="region of interest" description="Disordered" evidence="1">
    <location>
        <begin position="1"/>
        <end position="74"/>
    </location>
</feature>
<dbReference type="InParanoid" id="E9GUM1"/>
<accession>E9GUM1</accession>
<name>E9GUM1_DAPPU</name>
<keyword evidence="2" id="KW-0812">Transmembrane</keyword>
<dbReference type="AlphaFoldDB" id="E9GUM1"/>
<organism evidence="3 4">
    <name type="scientific">Daphnia pulex</name>
    <name type="common">Water flea</name>
    <dbReference type="NCBI Taxonomy" id="6669"/>
    <lineage>
        <taxon>Eukaryota</taxon>
        <taxon>Metazoa</taxon>
        <taxon>Ecdysozoa</taxon>
        <taxon>Arthropoda</taxon>
        <taxon>Crustacea</taxon>
        <taxon>Branchiopoda</taxon>
        <taxon>Diplostraca</taxon>
        <taxon>Cladocera</taxon>
        <taxon>Anomopoda</taxon>
        <taxon>Daphniidae</taxon>
        <taxon>Daphnia</taxon>
    </lineage>
</organism>
<evidence type="ECO:0000313" key="3">
    <source>
        <dbReference type="EMBL" id="EFX76753.1"/>
    </source>
</evidence>
<keyword evidence="2" id="KW-0472">Membrane</keyword>
<gene>
    <name evidence="3" type="ORF">DAPPUDRAFT_106652</name>
</gene>